<reference evidence="3 4" key="1">
    <citation type="journal article" date="2016" name="Genome Biol. Evol.">
        <title>Divergent and convergent evolution of fungal pathogenicity.</title>
        <authorList>
            <person name="Shang Y."/>
            <person name="Xiao G."/>
            <person name="Zheng P."/>
            <person name="Cen K."/>
            <person name="Zhan S."/>
            <person name="Wang C."/>
        </authorList>
    </citation>
    <scope>NUCLEOTIDE SEQUENCE [LARGE SCALE GENOMIC DNA]</scope>
    <source>
        <strain evidence="3 4">RCEF 3172</strain>
    </source>
</reference>
<dbReference type="PANTHER" id="PTHR44167:SF18">
    <property type="entry name" value="PROTEIN KINASE DOMAIN-CONTAINING PROTEIN"/>
    <property type="match status" value="1"/>
</dbReference>
<dbReference type="PANTHER" id="PTHR44167">
    <property type="entry name" value="OVARIAN-SPECIFIC SERINE/THREONINE-PROTEIN KINASE LOK-RELATED"/>
    <property type="match status" value="1"/>
</dbReference>
<feature type="compositionally biased region" description="Polar residues" evidence="1">
    <location>
        <begin position="222"/>
        <end position="241"/>
    </location>
</feature>
<dbReference type="InterPro" id="IPR011009">
    <property type="entry name" value="Kinase-like_dom_sf"/>
</dbReference>
<proteinExistence type="predicted"/>
<dbReference type="PROSITE" id="PS50011">
    <property type="entry name" value="PROTEIN_KINASE_DOM"/>
    <property type="match status" value="1"/>
</dbReference>
<dbReference type="PROSITE" id="PS00108">
    <property type="entry name" value="PROTEIN_KINASE_ST"/>
    <property type="match status" value="1"/>
</dbReference>
<dbReference type="GO" id="GO:0044773">
    <property type="term" value="P:mitotic DNA damage checkpoint signaling"/>
    <property type="evidence" value="ECO:0007669"/>
    <property type="project" value="TreeGrafter"/>
</dbReference>
<dbReference type="AlphaFoldDB" id="A0A167CQP4"/>
<evidence type="ECO:0000313" key="4">
    <source>
        <dbReference type="Proteomes" id="UP000076863"/>
    </source>
</evidence>
<feature type="region of interest" description="Disordered" evidence="1">
    <location>
        <begin position="222"/>
        <end position="255"/>
    </location>
</feature>
<accession>A0A167CQP4</accession>
<dbReference type="SUPFAM" id="SSF56112">
    <property type="entry name" value="Protein kinase-like (PK-like)"/>
    <property type="match status" value="1"/>
</dbReference>
<dbReference type="GO" id="GO:0005524">
    <property type="term" value="F:ATP binding"/>
    <property type="evidence" value="ECO:0007669"/>
    <property type="project" value="InterPro"/>
</dbReference>
<dbReference type="GO" id="GO:0005634">
    <property type="term" value="C:nucleus"/>
    <property type="evidence" value="ECO:0007669"/>
    <property type="project" value="TreeGrafter"/>
</dbReference>
<gene>
    <name evidence="3" type="ORF">BBO_05452</name>
</gene>
<dbReference type="Proteomes" id="UP000076863">
    <property type="component" value="Unassembled WGS sequence"/>
</dbReference>
<dbReference type="EMBL" id="AZHA01000016">
    <property type="protein sequence ID" value="OAA41466.1"/>
    <property type="molecule type" value="Genomic_DNA"/>
</dbReference>
<organism evidence="3 4">
    <name type="scientific">Beauveria brongniartii RCEF 3172</name>
    <dbReference type="NCBI Taxonomy" id="1081107"/>
    <lineage>
        <taxon>Eukaryota</taxon>
        <taxon>Fungi</taxon>
        <taxon>Dikarya</taxon>
        <taxon>Ascomycota</taxon>
        <taxon>Pezizomycotina</taxon>
        <taxon>Sordariomycetes</taxon>
        <taxon>Hypocreomycetidae</taxon>
        <taxon>Hypocreales</taxon>
        <taxon>Cordycipitaceae</taxon>
        <taxon>Beauveria</taxon>
        <taxon>Beauveria brongniartii</taxon>
    </lineage>
</organism>
<name>A0A167CQP4_9HYPO</name>
<keyword evidence="3" id="KW-0418">Kinase</keyword>
<evidence type="ECO:0000313" key="3">
    <source>
        <dbReference type="EMBL" id="OAA41466.1"/>
    </source>
</evidence>
<dbReference type="InterPro" id="IPR008271">
    <property type="entry name" value="Ser/Thr_kinase_AS"/>
</dbReference>
<keyword evidence="3" id="KW-0808">Transferase</keyword>
<dbReference type="SMART" id="SM00220">
    <property type="entry name" value="S_TKc"/>
    <property type="match status" value="1"/>
</dbReference>
<sequence>MAEPKPAPREEATEERTEPFSQSELDARVRNVDVGTPSPGPDDEHVPLDVLLLEDHHHRQNIRLLVRPLAELPNTIPVAPPGDNCRWLALRAEVAAPEQPSHRVLAVTQTARDIKFSVRIPADSEEVDAFARPELWCELYFDPASDKLILVNRSDVPIALVRLSQAAPVSPSLNDYRIVYPHVTKSLEPGTWRIKVHDAAVLDFRILEKRPVVLYEQPSLTHSQSTCSRGSSALVSTSTKRALTPDDDDEGDKRVKRRISQVEGRPSDGVVMFLNPSADPLVFSLPNGAKRSGKELSSGNTNALLQAEQGDTIYMTGICELDEYQLIKQEPIASTAQSAVFVGRYSKRPDNIVTVKVLKTVVSNAEKPNVHERNVIRQADMWQREYQTQENLEHHSIVRYYGGDARFLSLYMEHVDAKDLTVQNRWRSKQDDHFTGTAKDAARILRDIAGALSYIHGRQLVHNDIKPANILYSMERGAVLCDFGMSTATSSPPGGGGTPYYIPPEFMGSKLRGPAADVWAMGVTMLYLLRKLPLPESRARPQNGNRQLYWLIAGVNNPQMNQRYGNGQSAMMQMRTWLTEVHNAAHNLDREDRLERIVKEMLTPNPTQRITMASVLEQLTLEPATLEPVAVTA</sequence>
<dbReference type="Gene3D" id="1.10.510.10">
    <property type="entry name" value="Transferase(Phosphotransferase) domain 1"/>
    <property type="match status" value="1"/>
</dbReference>
<dbReference type="Pfam" id="PF00069">
    <property type="entry name" value="Pkinase"/>
    <property type="match status" value="1"/>
</dbReference>
<feature type="region of interest" description="Disordered" evidence="1">
    <location>
        <begin position="1"/>
        <end position="44"/>
    </location>
</feature>
<dbReference type="OrthoDB" id="346907at2759"/>
<protein>
    <submittedName>
        <fullName evidence="3">Protein kinase-like domain protein</fullName>
    </submittedName>
</protein>
<dbReference type="InterPro" id="IPR000719">
    <property type="entry name" value="Prot_kinase_dom"/>
</dbReference>
<keyword evidence="4" id="KW-1185">Reference proteome</keyword>
<feature type="domain" description="Protein kinase" evidence="2">
    <location>
        <begin position="290"/>
        <end position="621"/>
    </location>
</feature>
<comment type="caution">
    <text evidence="3">The sequence shown here is derived from an EMBL/GenBank/DDBJ whole genome shotgun (WGS) entry which is preliminary data.</text>
</comment>
<feature type="compositionally biased region" description="Basic and acidic residues" evidence="1">
    <location>
        <begin position="1"/>
        <end position="18"/>
    </location>
</feature>
<evidence type="ECO:0000259" key="2">
    <source>
        <dbReference type="PROSITE" id="PS50011"/>
    </source>
</evidence>
<evidence type="ECO:0000256" key="1">
    <source>
        <dbReference type="SAM" id="MobiDB-lite"/>
    </source>
</evidence>
<dbReference type="GO" id="GO:0004674">
    <property type="term" value="F:protein serine/threonine kinase activity"/>
    <property type="evidence" value="ECO:0007669"/>
    <property type="project" value="TreeGrafter"/>
</dbReference>
<dbReference type="GO" id="GO:0005737">
    <property type="term" value="C:cytoplasm"/>
    <property type="evidence" value="ECO:0007669"/>
    <property type="project" value="TreeGrafter"/>
</dbReference>